<dbReference type="PRINTS" id="PR00080">
    <property type="entry name" value="SDRFAMILY"/>
</dbReference>
<dbReference type="SMART" id="SM00822">
    <property type="entry name" value="PKS_KR"/>
    <property type="match status" value="1"/>
</dbReference>
<organism evidence="4 5">
    <name type="scientific">Pseudomonas deceptionensis</name>
    <dbReference type="NCBI Taxonomy" id="882211"/>
    <lineage>
        <taxon>Bacteria</taxon>
        <taxon>Pseudomonadati</taxon>
        <taxon>Pseudomonadota</taxon>
        <taxon>Gammaproteobacteria</taxon>
        <taxon>Pseudomonadales</taxon>
        <taxon>Pseudomonadaceae</taxon>
        <taxon>Pseudomonas</taxon>
    </lineage>
</organism>
<gene>
    <name evidence="4" type="ORF">SAMN04489800_2982</name>
</gene>
<keyword evidence="2" id="KW-0560">Oxidoreductase</keyword>
<proteinExistence type="inferred from homology"/>
<dbReference type="OrthoDB" id="9809287at2"/>
<dbReference type="Pfam" id="PF13561">
    <property type="entry name" value="adh_short_C2"/>
    <property type="match status" value="1"/>
</dbReference>
<dbReference type="NCBIfam" id="NF005559">
    <property type="entry name" value="PRK07231.1"/>
    <property type="match status" value="1"/>
</dbReference>
<name>A0A0J6G6X9_PSEDM</name>
<protein>
    <submittedName>
        <fullName evidence="4">7-alpha-hydroxysteroid dehydrogenase</fullName>
    </submittedName>
</protein>
<dbReference type="InterPro" id="IPR036291">
    <property type="entry name" value="NAD(P)-bd_dom_sf"/>
</dbReference>
<dbReference type="InterPro" id="IPR002347">
    <property type="entry name" value="SDR_fam"/>
</dbReference>
<comment type="caution">
    <text evidence="4">The sequence shown here is derived from an EMBL/GenBank/DDBJ whole genome shotgun (WGS) entry which is preliminary data.</text>
</comment>
<dbReference type="PRINTS" id="PR00081">
    <property type="entry name" value="GDHRDH"/>
</dbReference>
<dbReference type="PANTHER" id="PTHR43639:SF1">
    <property type="entry name" value="SHORT-CHAIN DEHYDROGENASE_REDUCTASE FAMILY PROTEIN"/>
    <property type="match status" value="1"/>
</dbReference>
<comment type="similarity">
    <text evidence="1">Belongs to the short-chain dehydrogenases/reductases (SDR) family.</text>
</comment>
<dbReference type="Proteomes" id="UP000183613">
    <property type="component" value="Unassembled WGS sequence"/>
</dbReference>
<evidence type="ECO:0000259" key="3">
    <source>
        <dbReference type="SMART" id="SM00822"/>
    </source>
</evidence>
<evidence type="ECO:0000256" key="2">
    <source>
        <dbReference type="ARBA" id="ARBA00023002"/>
    </source>
</evidence>
<dbReference type="InterPro" id="IPR020904">
    <property type="entry name" value="Sc_DH/Rdtase_CS"/>
</dbReference>
<dbReference type="RefSeq" id="WP_048358078.1">
    <property type="nucleotide sequence ID" value="NZ_FNUD01000002.1"/>
</dbReference>
<dbReference type="PATRIC" id="fig|882211.3.peg.93"/>
<reference evidence="4" key="1">
    <citation type="submission" date="2016-10" db="EMBL/GenBank/DDBJ databases">
        <authorList>
            <person name="Varghese N."/>
            <person name="Submissions S."/>
        </authorList>
    </citation>
    <scope>NUCLEOTIDE SEQUENCE [LARGE SCALE GENOMIC DNA]</scope>
    <source>
        <strain evidence="4">LMG 25555</strain>
    </source>
</reference>
<sequence>MNIIERFNLTGSVAVITGGGRGIGRGIALAYAQAGADVVLAARTLGDVEAVAEEVRALGRRALAVSCDVNDTEQRSALVAQAREQMGRITHLVNNAGGAGPNDPLTLSVERFEEIMRFNVSSAYHLCQLCVPHMRDAGNGNVINITSGAARYAQTQFSAYGTAKAALSHMTRLLAQDFAPLVRVNAIAPGPVLTDALNRVLPVAMREGMIKATPLQSLGEVEDIAAAALYLATPASRWVTGKILEVDGGAESSVWPG</sequence>
<feature type="domain" description="Ketoreductase" evidence="3">
    <location>
        <begin position="12"/>
        <end position="196"/>
    </location>
</feature>
<dbReference type="GO" id="GO:0016491">
    <property type="term" value="F:oxidoreductase activity"/>
    <property type="evidence" value="ECO:0007669"/>
    <property type="project" value="UniProtKB-KW"/>
</dbReference>
<accession>A0A0J6G6X9</accession>
<dbReference type="AlphaFoldDB" id="A0A0J6G6X9"/>
<evidence type="ECO:0000313" key="5">
    <source>
        <dbReference type="Proteomes" id="UP000183613"/>
    </source>
</evidence>
<evidence type="ECO:0000256" key="1">
    <source>
        <dbReference type="ARBA" id="ARBA00006484"/>
    </source>
</evidence>
<keyword evidence="5" id="KW-1185">Reference proteome</keyword>
<dbReference type="FunFam" id="3.40.50.720:FF:000084">
    <property type="entry name" value="Short-chain dehydrogenase reductase"/>
    <property type="match status" value="1"/>
</dbReference>
<dbReference type="PANTHER" id="PTHR43639">
    <property type="entry name" value="OXIDOREDUCTASE, SHORT-CHAIN DEHYDROGENASE/REDUCTASE FAMILY (AFU_ORTHOLOGUE AFUA_5G02870)"/>
    <property type="match status" value="1"/>
</dbReference>
<dbReference type="PROSITE" id="PS00061">
    <property type="entry name" value="ADH_SHORT"/>
    <property type="match status" value="1"/>
</dbReference>
<evidence type="ECO:0000313" key="4">
    <source>
        <dbReference type="EMBL" id="SEE94117.1"/>
    </source>
</evidence>
<dbReference type="SUPFAM" id="SSF51735">
    <property type="entry name" value="NAD(P)-binding Rossmann-fold domains"/>
    <property type="match status" value="1"/>
</dbReference>
<dbReference type="InterPro" id="IPR057326">
    <property type="entry name" value="KR_dom"/>
</dbReference>
<dbReference type="Gene3D" id="3.40.50.720">
    <property type="entry name" value="NAD(P)-binding Rossmann-like Domain"/>
    <property type="match status" value="1"/>
</dbReference>
<dbReference type="EMBL" id="FNUD01000002">
    <property type="protein sequence ID" value="SEE94117.1"/>
    <property type="molecule type" value="Genomic_DNA"/>
</dbReference>